<evidence type="ECO:0000256" key="1">
    <source>
        <dbReference type="ARBA" id="ARBA00000085"/>
    </source>
</evidence>
<feature type="region of interest" description="Disordered" evidence="10">
    <location>
        <begin position="475"/>
        <end position="501"/>
    </location>
</feature>
<dbReference type="InterPro" id="IPR003661">
    <property type="entry name" value="HisK_dim/P_dom"/>
</dbReference>
<dbReference type="PANTHER" id="PTHR43065:SF10">
    <property type="entry name" value="PEROXIDE STRESS-ACTIVATED HISTIDINE KINASE MAK3"/>
    <property type="match status" value="1"/>
</dbReference>
<dbReference type="InterPro" id="IPR036097">
    <property type="entry name" value="HisK_dim/P_sf"/>
</dbReference>
<sequence>MRLRNLILLTVIAPLFLALLIFSLVAIKSLEDNVRNRLEREVQVITNVIGTTLSQALTRNATEPLEESLYSAFSFHRIYGAYVFDASGREIYGLGLGQALFSPETIREVAEEGEMRAAYREHEGWHYYSALKPLVSATGEVQGVLQVNRLNTGIENYTGFLSQLALLAFVIGAAGIVLGIWWGFRRHIERPLERLLAVMQRVEAGDRGQRAEAEGPQEYERLAVALNGMLDAMAEKDADIEARRRKEIELEKRLRKSKKLAELGVLAAGVAHEIGAPLTVINGQAQRLARRDTLDEADRAKLGRIRCEVERIVEIVRQLMELGRRHNVEKEPLDLTELLATARELVEEDFERSDIRLELDLVPSSSPLLANGQQLIQVLTNLLRNAAQAKEVSRVRIVSREKEGWLTLWVEDDGAGIADKDKSKVFDPFFTTKPVGQGSGLGLSMVHRIINDHGGTVGVFDSELGGAGFEIGLPLNDTDEGGTARDWEPQPYRPSDTDRRG</sequence>
<dbReference type="EC" id="2.7.13.3" evidence="3"/>
<dbReference type="Proteomes" id="UP000671868">
    <property type="component" value="Chromosome"/>
</dbReference>
<evidence type="ECO:0000256" key="9">
    <source>
        <dbReference type="ARBA" id="ARBA00023012"/>
    </source>
</evidence>
<dbReference type="CDD" id="cd00082">
    <property type="entry name" value="HisKA"/>
    <property type="match status" value="1"/>
</dbReference>
<keyword evidence="4" id="KW-0597">Phosphoprotein</keyword>
<evidence type="ECO:0000256" key="5">
    <source>
        <dbReference type="ARBA" id="ARBA00022679"/>
    </source>
</evidence>
<feature type="transmembrane region" description="Helical" evidence="11">
    <location>
        <begin position="6"/>
        <end position="27"/>
    </location>
</feature>
<evidence type="ECO:0000256" key="10">
    <source>
        <dbReference type="SAM" id="MobiDB-lite"/>
    </source>
</evidence>
<keyword evidence="9" id="KW-0902">Two-component regulatory system</keyword>
<evidence type="ECO:0000256" key="11">
    <source>
        <dbReference type="SAM" id="Phobius"/>
    </source>
</evidence>
<dbReference type="SMART" id="SM00304">
    <property type="entry name" value="HAMP"/>
    <property type="match status" value="1"/>
</dbReference>
<keyword evidence="8" id="KW-0067">ATP-binding</keyword>
<dbReference type="SUPFAM" id="SSF47384">
    <property type="entry name" value="Homodimeric domain of signal transducing histidine kinase"/>
    <property type="match status" value="1"/>
</dbReference>
<keyword evidence="5" id="KW-0808">Transferase</keyword>
<dbReference type="InterPro" id="IPR048590">
    <property type="entry name" value="CusS-like_sensor"/>
</dbReference>
<evidence type="ECO:0000256" key="3">
    <source>
        <dbReference type="ARBA" id="ARBA00012438"/>
    </source>
</evidence>
<proteinExistence type="predicted"/>
<dbReference type="InterPro" id="IPR004358">
    <property type="entry name" value="Sig_transdc_His_kin-like_C"/>
</dbReference>
<keyword evidence="11" id="KW-0812">Transmembrane</keyword>
<dbReference type="SUPFAM" id="SSF158472">
    <property type="entry name" value="HAMP domain-like"/>
    <property type="match status" value="1"/>
</dbReference>
<evidence type="ECO:0000256" key="2">
    <source>
        <dbReference type="ARBA" id="ARBA00004370"/>
    </source>
</evidence>
<dbReference type="PROSITE" id="PS50885">
    <property type="entry name" value="HAMP"/>
    <property type="match status" value="1"/>
</dbReference>
<feature type="transmembrane region" description="Helical" evidence="11">
    <location>
        <begin position="164"/>
        <end position="184"/>
    </location>
</feature>
<dbReference type="Pfam" id="PF21085">
    <property type="entry name" value="CusS"/>
    <property type="match status" value="1"/>
</dbReference>
<keyword evidence="15" id="KW-1185">Reference proteome</keyword>
<dbReference type="Gene3D" id="6.10.340.10">
    <property type="match status" value="1"/>
</dbReference>
<dbReference type="Pfam" id="PF00672">
    <property type="entry name" value="HAMP"/>
    <property type="match status" value="1"/>
</dbReference>
<evidence type="ECO:0000256" key="4">
    <source>
        <dbReference type="ARBA" id="ARBA00022553"/>
    </source>
</evidence>
<dbReference type="InterPro" id="IPR003660">
    <property type="entry name" value="HAMP_dom"/>
</dbReference>
<dbReference type="SMART" id="SM00388">
    <property type="entry name" value="HisKA"/>
    <property type="match status" value="1"/>
</dbReference>
<organism evidence="14 15">
    <name type="scientific">Billgrantia sulfidoxydans</name>
    <dbReference type="NCBI Taxonomy" id="2733484"/>
    <lineage>
        <taxon>Bacteria</taxon>
        <taxon>Pseudomonadati</taxon>
        <taxon>Pseudomonadota</taxon>
        <taxon>Gammaproteobacteria</taxon>
        <taxon>Oceanospirillales</taxon>
        <taxon>Halomonadaceae</taxon>
        <taxon>Billgrantia</taxon>
    </lineage>
</organism>
<comment type="subcellular location">
    <subcellularLocation>
        <location evidence="2">Membrane</location>
    </subcellularLocation>
</comment>
<evidence type="ECO:0000259" key="12">
    <source>
        <dbReference type="PROSITE" id="PS50109"/>
    </source>
</evidence>
<keyword evidence="7" id="KW-0418">Kinase</keyword>
<dbReference type="InterPro" id="IPR036890">
    <property type="entry name" value="HATPase_C_sf"/>
</dbReference>
<keyword evidence="6" id="KW-0547">Nucleotide-binding</keyword>
<dbReference type="Pfam" id="PF02518">
    <property type="entry name" value="HATPase_c"/>
    <property type="match status" value="1"/>
</dbReference>
<dbReference type="Pfam" id="PF00512">
    <property type="entry name" value="HisKA"/>
    <property type="match status" value="1"/>
</dbReference>
<dbReference type="CDD" id="cd06225">
    <property type="entry name" value="HAMP"/>
    <property type="match status" value="1"/>
</dbReference>
<evidence type="ECO:0000259" key="13">
    <source>
        <dbReference type="PROSITE" id="PS50885"/>
    </source>
</evidence>
<reference evidence="14 15" key="1">
    <citation type="journal article" date="2021" name="Front. Microbiol.">
        <title>Aerobic Denitrification and Heterotrophic Sulfur Oxidation in the Genus Halomonas Revealed by Six Novel Species Characterizations and Genome-Based Analysis.</title>
        <authorList>
            <person name="Wang L."/>
            <person name="Shao Z."/>
        </authorList>
    </citation>
    <scope>NUCLEOTIDE SEQUENCE [LARGE SCALE GENOMIC DNA]</scope>
    <source>
        <strain evidence="14 15">MCCC 1A11059</strain>
    </source>
</reference>
<feature type="domain" description="Histidine kinase" evidence="12">
    <location>
        <begin position="269"/>
        <end position="477"/>
    </location>
</feature>
<evidence type="ECO:0000313" key="14">
    <source>
        <dbReference type="EMBL" id="QTP54099.1"/>
    </source>
</evidence>
<name>A0ABX7W104_9GAMM</name>
<dbReference type="PRINTS" id="PR00344">
    <property type="entry name" value="BCTRLSENSOR"/>
</dbReference>
<keyword evidence="11" id="KW-0472">Membrane</keyword>
<dbReference type="Gene3D" id="1.10.287.130">
    <property type="match status" value="1"/>
</dbReference>
<comment type="catalytic activity">
    <reaction evidence="1">
        <text>ATP + protein L-histidine = ADP + protein N-phospho-L-histidine.</text>
        <dbReference type="EC" id="2.7.13.3"/>
    </reaction>
</comment>
<accession>A0ABX7W104</accession>
<dbReference type="PANTHER" id="PTHR43065">
    <property type="entry name" value="SENSOR HISTIDINE KINASE"/>
    <property type="match status" value="1"/>
</dbReference>
<evidence type="ECO:0000313" key="15">
    <source>
        <dbReference type="Proteomes" id="UP000671868"/>
    </source>
</evidence>
<evidence type="ECO:0000256" key="8">
    <source>
        <dbReference type="ARBA" id="ARBA00022840"/>
    </source>
</evidence>
<dbReference type="EMBL" id="CP053381">
    <property type="protein sequence ID" value="QTP54099.1"/>
    <property type="molecule type" value="Genomic_DNA"/>
</dbReference>
<dbReference type="PROSITE" id="PS50109">
    <property type="entry name" value="HIS_KIN"/>
    <property type="match status" value="1"/>
</dbReference>
<dbReference type="SUPFAM" id="SSF55874">
    <property type="entry name" value="ATPase domain of HSP90 chaperone/DNA topoisomerase II/histidine kinase"/>
    <property type="match status" value="1"/>
</dbReference>
<evidence type="ECO:0000256" key="6">
    <source>
        <dbReference type="ARBA" id="ARBA00022741"/>
    </source>
</evidence>
<protein>
    <recommendedName>
        <fullName evidence="3">histidine kinase</fullName>
        <ecNumber evidence="3">2.7.13.3</ecNumber>
    </recommendedName>
</protein>
<feature type="domain" description="HAMP" evidence="13">
    <location>
        <begin position="186"/>
        <end position="238"/>
    </location>
</feature>
<keyword evidence="11" id="KW-1133">Transmembrane helix</keyword>
<dbReference type="Gene3D" id="3.30.565.10">
    <property type="entry name" value="Histidine kinase-like ATPase, C-terminal domain"/>
    <property type="match status" value="1"/>
</dbReference>
<dbReference type="RefSeq" id="WP_209538630.1">
    <property type="nucleotide sequence ID" value="NZ_CP053381.1"/>
</dbReference>
<dbReference type="InterPro" id="IPR005467">
    <property type="entry name" value="His_kinase_dom"/>
</dbReference>
<dbReference type="SMART" id="SM00387">
    <property type="entry name" value="HATPase_c"/>
    <property type="match status" value="1"/>
</dbReference>
<evidence type="ECO:0000256" key="7">
    <source>
        <dbReference type="ARBA" id="ARBA00022777"/>
    </source>
</evidence>
<dbReference type="InterPro" id="IPR003594">
    <property type="entry name" value="HATPase_dom"/>
</dbReference>
<gene>
    <name evidence="14" type="ORF">HNO51_05035</name>
</gene>